<dbReference type="PANTHER" id="PTHR30411">
    <property type="entry name" value="CYTOPLASMIC PROTEIN"/>
    <property type="match status" value="1"/>
</dbReference>
<dbReference type="EMBL" id="CP001349">
    <property type="protein sequence ID" value="ACL57939.1"/>
    <property type="molecule type" value="Genomic_DNA"/>
</dbReference>
<dbReference type="Pfam" id="PF04073">
    <property type="entry name" value="tRNA_edit"/>
    <property type="match status" value="1"/>
</dbReference>
<dbReference type="Proteomes" id="UP000008207">
    <property type="component" value="Chromosome"/>
</dbReference>
<sequence length="155" mass="16701">MSIAPTLQRYLADQNVAFDVVDHRPTMSAMRTAEAAHIPGDHLAKGVVLRNGGDYMLAVLPASHHISLPDLRAQLGEDITLASEDEIGQVFRDCASGAVPALGTCYGLKTIIDDKLAGQPEIYFEAGDHATLIHMNQADFARLTAAARHGRFSVH</sequence>
<dbReference type="HOGENOM" id="CLU_094875_2_1_5"/>
<dbReference type="SUPFAM" id="SSF55826">
    <property type="entry name" value="YbaK/ProRS associated domain"/>
    <property type="match status" value="1"/>
</dbReference>
<keyword evidence="3" id="KW-1185">Reference proteome</keyword>
<feature type="domain" description="YbaK/aminoacyl-tRNA synthetase-associated" evidence="1">
    <location>
        <begin position="23"/>
        <end position="143"/>
    </location>
</feature>
<dbReference type="Gene3D" id="3.90.960.10">
    <property type="entry name" value="YbaK/aminoacyl-tRNA synthetase-associated domain"/>
    <property type="match status" value="1"/>
</dbReference>
<protein>
    <submittedName>
        <fullName evidence="2">YbaK/prolyl-tRNA synthetase associated region</fullName>
    </submittedName>
</protein>
<name>B8II70_METNO</name>
<dbReference type="AlphaFoldDB" id="B8II70"/>
<evidence type="ECO:0000259" key="1">
    <source>
        <dbReference type="Pfam" id="PF04073"/>
    </source>
</evidence>
<keyword evidence="2" id="KW-0030">Aminoacyl-tRNA synthetase</keyword>
<dbReference type="InterPro" id="IPR007214">
    <property type="entry name" value="YbaK/aa-tRNA-synth-assoc-dom"/>
</dbReference>
<dbReference type="GO" id="GO:0002161">
    <property type="term" value="F:aminoacyl-tRNA deacylase activity"/>
    <property type="evidence" value="ECO:0007669"/>
    <property type="project" value="InterPro"/>
</dbReference>
<evidence type="ECO:0000313" key="2">
    <source>
        <dbReference type="EMBL" id="ACL57939.1"/>
    </source>
</evidence>
<dbReference type="RefSeq" id="WP_015929612.1">
    <property type="nucleotide sequence ID" value="NC_011894.1"/>
</dbReference>
<evidence type="ECO:0000313" key="3">
    <source>
        <dbReference type="Proteomes" id="UP000008207"/>
    </source>
</evidence>
<organism evidence="2 3">
    <name type="scientific">Methylobacterium nodulans (strain LMG 21967 / CNCM I-2342 / ORS 2060)</name>
    <dbReference type="NCBI Taxonomy" id="460265"/>
    <lineage>
        <taxon>Bacteria</taxon>
        <taxon>Pseudomonadati</taxon>
        <taxon>Pseudomonadota</taxon>
        <taxon>Alphaproteobacteria</taxon>
        <taxon>Hyphomicrobiales</taxon>
        <taxon>Methylobacteriaceae</taxon>
        <taxon>Methylobacterium</taxon>
    </lineage>
</organism>
<proteinExistence type="predicted"/>
<dbReference type="OrthoDB" id="9786549at2"/>
<accession>B8II70</accession>
<dbReference type="STRING" id="460265.Mnod_2992"/>
<keyword evidence="2" id="KW-0436">Ligase</keyword>
<reference evidence="2 3" key="1">
    <citation type="submission" date="2009-01" db="EMBL/GenBank/DDBJ databases">
        <title>Complete sequence of chromosome of Methylobacterium nodulans ORS 2060.</title>
        <authorList>
            <consortium name="US DOE Joint Genome Institute"/>
            <person name="Lucas S."/>
            <person name="Copeland A."/>
            <person name="Lapidus A."/>
            <person name="Glavina del Rio T."/>
            <person name="Dalin E."/>
            <person name="Tice H."/>
            <person name="Bruce D."/>
            <person name="Goodwin L."/>
            <person name="Pitluck S."/>
            <person name="Sims D."/>
            <person name="Brettin T."/>
            <person name="Detter J.C."/>
            <person name="Han C."/>
            <person name="Larimer F."/>
            <person name="Land M."/>
            <person name="Hauser L."/>
            <person name="Kyrpides N."/>
            <person name="Ivanova N."/>
            <person name="Marx C.J."/>
            <person name="Richardson P."/>
        </authorList>
    </citation>
    <scope>NUCLEOTIDE SEQUENCE [LARGE SCALE GENOMIC DNA]</scope>
    <source>
        <strain evidence="3">LMG 21967 / CNCM I-2342 / ORS 2060</strain>
    </source>
</reference>
<dbReference type="KEGG" id="mno:Mnod_2992"/>
<dbReference type="PANTHER" id="PTHR30411:SF9">
    <property type="entry name" value="MULTIFUNCTIONAL SER_THR-TRNA DEACYLASE PROXP-Y"/>
    <property type="match status" value="1"/>
</dbReference>
<dbReference type="InterPro" id="IPR036754">
    <property type="entry name" value="YbaK/aa-tRNA-synt-asso_dom_sf"/>
</dbReference>
<dbReference type="GO" id="GO:0004812">
    <property type="term" value="F:aminoacyl-tRNA ligase activity"/>
    <property type="evidence" value="ECO:0007669"/>
    <property type="project" value="UniProtKB-KW"/>
</dbReference>
<dbReference type="eggNOG" id="COG2606">
    <property type="taxonomic scope" value="Bacteria"/>
</dbReference>
<gene>
    <name evidence="2" type="ordered locus">Mnod_2992</name>
</gene>
<dbReference type="CDD" id="cd04332">
    <property type="entry name" value="YbaK_like"/>
    <property type="match status" value="1"/>
</dbReference>